<dbReference type="PROSITE" id="PS50889">
    <property type="entry name" value="S4"/>
    <property type="match status" value="1"/>
</dbReference>
<dbReference type="AlphaFoldDB" id="A0A3B1CHM7"/>
<dbReference type="InterPro" id="IPR036986">
    <property type="entry name" value="S4_RNA-bd_sf"/>
</dbReference>
<dbReference type="Gene3D" id="3.30.2350.10">
    <property type="entry name" value="Pseudouridine synthase"/>
    <property type="match status" value="1"/>
</dbReference>
<accession>A0A3B1CHM7</accession>
<dbReference type="CDD" id="cd02869">
    <property type="entry name" value="PseudoU_synth_RluA_like"/>
    <property type="match status" value="1"/>
</dbReference>
<organism evidence="4">
    <name type="scientific">hydrothermal vent metagenome</name>
    <dbReference type="NCBI Taxonomy" id="652676"/>
    <lineage>
        <taxon>unclassified sequences</taxon>
        <taxon>metagenomes</taxon>
        <taxon>ecological metagenomes</taxon>
    </lineage>
</organism>
<comment type="similarity">
    <text evidence="1">Belongs to the pseudouridine synthase RluA family.</text>
</comment>
<name>A0A3B1CHM7_9ZZZZ</name>
<feature type="domain" description="RNA-binding S4" evidence="3">
    <location>
        <begin position="6"/>
        <end position="69"/>
    </location>
</feature>
<dbReference type="EC" id="5.4.99.23" evidence="4"/>
<dbReference type="InterPro" id="IPR020103">
    <property type="entry name" value="PsdUridine_synth_cat_dom_sf"/>
</dbReference>
<sequence>MDDNGQRIDVYLSSKTSLSRSSVQELVSSGAVTVNGMAVKPSYRVRMEDRIQVIFPERETATLVAEPLPIEVIYRDEDLIVVNKPPGMVMYPAAGHSGGTLMNAIAWHADRLATVGAPVRPGVVHRIDKDTSGLVVVALSDEAYFGLVSQFKERTIERSYIALVYGSMKEERGEIELKIGRSPLHRKKMSTRVKRGKPALTSWRVLERYSMATMIEAKLATGRTHQIRVHFSALGHPVLGDRDYGKKTSLRLNNIVLKIPRQMLHAERLGFSHPVTGKWLEFRVPLPEDMMEVVRALRGAFD</sequence>
<dbReference type="GO" id="GO:0160140">
    <property type="term" value="F:23S rRNA pseudouridine(1911/1915/1917) synthase activity"/>
    <property type="evidence" value="ECO:0007669"/>
    <property type="project" value="UniProtKB-EC"/>
</dbReference>
<reference evidence="4" key="1">
    <citation type="submission" date="2018-06" db="EMBL/GenBank/DDBJ databases">
        <authorList>
            <person name="Zhirakovskaya E."/>
        </authorList>
    </citation>
    <scope>NUCLEOTIDE SEQUENCE</scope>
</reference>
<dbReference type="InterPro" id="IPR006224">
    <property type="entry name" value="PsdUridine_synth_RluA-like_CS"/>
</dbReference>
<dbReference type="PANTHER" id="PTHR21600:SF44">
    <property type="entry name" value="RIBOSOMAL LARGE SUBUNIT PSEUDOURIDINE SYNTHASE D"/>
    <property type="match status" value="1"/>
</dbReference>
<keyword evidence="2 4" id="KW-0413">Isomerase</keyword>
<protein>
    <submittedName>
        <fullName evidence="4">Ribosomal large subunit pseudouridine synthase D</fullName>
        <ecNumber evidence="4">5.4.99.23</ecNumber>
    </submittedName>
</protein>
<evidence type="ECO:0000256" key="2">
    <source>
        <dbReference type="ARBA" id="ARBA00023235"/>
    </source>
</evidence>
<dbReference type="SUPFAM" id="SSF55174">
    <property type="entry name" value="Alpha-L RNA-binding motif"/>
    <property type="match status" value="1"/>
</dbReference>
<evidence type="ECO:0000313" key="4">
    <source>
        <dbReference type="EMBL" id="VAX27722.1"/>
    </source>
</evidence>
<dbReference type="SUPFAM" id="SSF55120">
    <property type="entry name" value="Pseudouridine synthase"/>
    <property type="match status" value="1"/>
</dbReference>
<evidence type="ECO:0000259" key="3">
    <source>
        <dbReference type="SMART" id="SM00363"/>
    </source>
</evidence>
<dbReference type="GO" id="GO:0003723">
    <property type="term" value="F:RNA binding"/>
    <property type="evidence" value="ECO:0007669"/>
    <property type="project" value="InterPro"/>
</dbReference>
<dbReference type="InterPro" id="IPR006145">
    <property type="entry name" value="PsdUridine_synth_RsuA/RluA"/>
</dbReference>
<dbReference type="PROSITE" id="PS01129">
    <property type="entry name" value="PSI_RLU"/>
    <property type="match status" value="1"/>
</dbReference>
<dbReference type="GO" id="GO:0000455">
    <property type="term" value="P:enzyme-directed rRNA pseudouridine synthesis"/>
    <property type="evidence" value="ECO:0007669"/>
    <property type="project" value="TreeGrafter"/>
</dbReference>
<dbReference type="EMBL" id="UOGI01000007">
    <property type="protein sequence ID" value="VAX27722.1"/>
    <property type="molecule type" value="Genomic_DNA"/>
</dbReference>
<dbReference type="InterPro" id="IPR050188">
    <property type="entry name" value="RluA_PseudoU_synthase"/>
</dbReference>
<proteinExistence type="inferred from homology"/>
<dbReference type="Pfam" id="PF01479">
    <property type="entry name" value="S4"/>
    <property type="match status" value="1"/>
</dbReference>
<gene>
    <name evidence="4" type="ORF">MNBD_NITROSPIRAE03-1970</name>
</gene>
<dbReference type="Pfam" id="PF00849">
    <property type="entry name" value="PseudoU_synth_2"/>
    <property type="match status" value="1"/>
</dbReference>
<dbReference type="NCBIfam" id="TIGR00005">
    <property type="entry name" value="rluA_subfam"/>
    <property type="match status" value="1"/>
</dbReference>
<dbReference type="Gene3D" id="3.10.290.10">
    <property type="entry name" value="RNA-binding S4 domain"/>
    <property type="match status" value="1"/>
</dbReference>
<dbReference type="CDD" id="cd00165">
    <property type="entry name" value="S4"/>
    <property type="match status" value="1"/>
</dbReference>
<dbReference type="SMART" id="SM00363">
    <property type="entry name" value="S4"/>
    <property type="match status" value="1"/>
</dbReference>
<evidence type="ECO:0000256" key="1">
    <source>
        <dbReference type="ARBA" id="ARBA00010876"/>
    </source>
</evidence>
<dbReference type="InterPro" id="IPR006225">
    <property type="entry name" value="PsdUridine_synth_RluC/D"/>
</dbReference>
<dbReference type="InterPro" id="IPR002942">
    <property type="entry name" value="S4_RNA-bd"/>
</dbReference>
<dbReference type="PANTHER" id="PTHR21600">
    <property type="entry name" value="MITOCHONDRIAL RNA PSEUDOURIDINE SYNTHASE"/>
    <property type="match status" value="1"/>
</dbReference>